<keyword evidence="18" id="KW-1185">Reference proteome</keyword>
<keyword evidence="5" id="KW-0813">Transport</keyword>
<protein>
    <recommendedName>
        <fullName evidence="4">ATP synthase subunit beta, mitochondrial</fullName>
        <ecNumber evidence="2">7.1.2.2</ecNumber>
    </recommendedName>
    <alternativeName>
        <fullName evidence="3">V-type proton ATPase catalytic subunit A</fullName>
    </alternativeName>
</protein>
<keyword evidence="9" id="KW-0067">ATP-binding</keyword>
<dbReference type="GO" id="GO:0000329">
    <property type="term" value="C:fungal-type vacuole membrane"/>
    <property type="evidence" value="ECO:0007669"/>
    <property type="project" value="TreeGrafter"/>
</dbReference>
<dbReference type="InterPro" id="IPR003593">
    <property type="entry name" value="AAA+_ATPase"/>
</dbReference>
<keyword evidence="11" id="KW-0406">Ion transport</keyword>
<dbReference type="InterPro" id="IPR024034">
    <property type="entry name" value="ATPase_F1/V1_b/a_C"/>
</dbReference>
<keyword evidence="13" id="KW-0066">ATP synthesis</keyword>
<dbReference type="InParanoid" id="K0KBE4"/>
<evidence type="ECO:0000256" key="5">
    <source>
        <dbReference type="ARBA" id="ARBA00022448"/>
    </source>
</evidence>
<reference evidence="17 18" key="1">
    <citation type="journal article" date="2012" name="Eukaryot. Cell">
        <title>Draft genome sequence of Wickerhamomyces ciferrii NRRL Y-1031 F-60-10.</title>
        <authorList>
            <person name="Schneider J."/>
            <person name="Andrea H."/>
            <person name="Blom J."/>
            <person name="Jaenicke S."/>
            <person name="Ruckert C."/>
            <person name="Schorsch C."/>
            <person name="Szczepanowski R."/>
            <person name="Farwick M."/>
            <person name="Goesmann A."/>
            <person name="Puhler A."/>
            <person name="Schaffer S."/>
            <person name="Tauch A."/>
            <person name="Kohler T."/>
            <person name="Brinkrolf K."/>
        </authorList>
    </citation>
    <scope>NUCLEOTIDE SEQUENCE [LARGE SCALE GENOMIC DNA]</scope>
    <source>
        <strain evidence="18">ATCC 14091 / BCRC 22168 / CBS 111 / JCM 3599 / NBRC 0793 / NRRL Y-1031 F-60-10</strain>
    </source>
</reference>
<dbReference type="Gene3D" id="2.40.50.100">
    <property type="match status" value="1"/>
</dbReference>
<dbReference type="NCBIfam" id="NF003220">
    <property type="entry name" value="PRK04192.1"/>
    <property type="match status" value="1"/>
</dbReference>
<evidence type="ECO:0000256" key="8">
    <source>
        <dbReference type="ARBA" id="ARBA00022781"/>
    </source>
</evidence>
<dbReference type="FunFam" id="2.40.30.20:FF:000002">
    <property type="entry name" value="V-type proton ATPase catalytic subunit A"/>
    <property type="match status" value="1"/>
</dbReference>
<dbReference type="InterPro" id="IPR005725">
    <property type="entry name" value="ATPase_V1-cplx_asu"/>
</dbReference>
<name>K0KBE4_WICCF</name>
<evidence type="ECO:0000256" key="2">
    <source>
        <dbReference type="ARBA" id="ARBA00012473"/>
    </source>
</evidence>
<dbReference type="InterPro" id="IPR022878">
    <property type="entry name" value="V-ATPase_asu"/>
</dbReference>
<evidence type="ECO:0000256" key="6">
    <source>
        <dbReference type="ARBA" id="ARBA00022554"/>
    </source>
</evidence>
<dbReference type="Gene3D" id="2.40.30.20">
    <property type="match status" value="1"/>
</dbReference>
<dbReference type="GO" id="GO:0006754">
    <property type="term" value="P:ATP biosynthetic process"/>
    <property type="evidence" value="ECO:0007669"/>
    <property type="project" value="UniProtKB-KW"/>
</dbReference>
<sequence length="632" mass="69385">MAGALENARKEIKRISLEDHKESEYGSIYSVSGPVVIAENMIGCAMYELVKVGHDNLVGEVIRIDADKATIQVYEETAGVTVGDPVLRTGKPLSVELGPGLMETIYDGIQRPLKTIKDQSQSIYIPRGIDAPALSRSIEYDFKPGQLKVGDHISGGDIFGSIFENSLLNDHKILLPPRARGTITSIAEAGSYNIDEPILELEFDGVKHNYSMYHTWPVRVPRPVAEKLSADYPLLTGQRVLDSLFPVVQGGTTCIPGAFGCGKTVISQSLSKFSNSDAIIYVGCDLSIPWYNLLTKYQIGERGNEMAEVLMEFPELYTEISGSKEPIMKRTTLVANTSNMPVAAREASIYTGITLAEYFRDQGKNVAMIADSSSRWAEALREISGRLGEMPADQGFPAYLGAKLASFYERAGKATALGSPNRVGSVSIVAAVSPAGGDFSDPVTTSTLGITQVFWGLDKKLAQRKHFPSINTSVSYSKYTNVLNKYYDDNYPEFPSLRDKIREILSNAEELEQVVQLVGKTALSDSDKITLDVANLIKEDFLQQNGYSTYDQFCPVWKTFDMMRAFVGYYDEAQKAVANGANWSKLSEQTSDVKHSVSSAKFFEPSKGEAAGKEEFEKLVSSISERFAEASE</sequence>
<evidence type="ECO:0000256" key="9">
    <source>
        <dbReference type="ARBA" id="ARBA00022840"/>
    </source>
</evidence>
<dbReference type="CDD" id="cd01134">
    <property type="entry name" value="V_A-ATPase_A"/>
    <property type="match status" value="1"/>
</dbReference>
<evidence type="ECO:0000256" key="15">
    <source>
        <dbReference type="ARBA" id="ARBA00048383"/>
    </source>
</evidence>
<dbReference type="InterPro" id="IPR027417">
    <property type="entry name" value="P-loop_NTPase"/>
</dbReference>
<dbReference type="InterPro" id="IPR031686">
    <property type="entry name" value="ATP-synth_a_Xtn"/>
</dbReference>
<accession>K0KBE4</accession>
<evidence type="ECO:0000256" key="7">
    <source>
        <dbReference type="ARBA" id="ARBA00022741"/>
    </source>
</evidence>
<keyword evidence="10" id="KW-1278">Translocase</keyword>
<dbReference type="CDD" id="cd18119">
    <property type="entry name" value="ATP-synt_V_A-type_alpha_N"/>
    <property type="match status" value="1"/>
</dbReference>
<dbReference type="SUPFAM" id="SSF52540">
    <property type="entry name" value="P-loop containing nucleoside triphosphate hydrolases"/>
    <property type="match status" value="1"/>
</dbReference>
<dbReference type="EMBL" id="CAIF01000040">
    <property type="protein sequence ID" value="CCH42335.1"/>
    <property type="molecule type" value="Genomic_DNA"/>
</dbReference>
<dbReference type="Pfam" id="PF02874">
    <property type="entry name" value="ATP-synt_ab_N"/>
    <property type="match status" value="1"/>
</dbReference>
<comment type="similarity">
    <text evidence="1">Belongs to the ATPase alpha/beta chains family.</text>
</comment>
<dbReference type="HAMAP" id="MF_00309">
    <property type="entry name" value="ATP_synth_A_arch"/>
    <property type="match status" value="1"/>
</dbReference>
<dbReference type="InterPro" id="IPR023366">
    <property type="entry name" value="ATP_synth_asu-like_sf"/>
</dbReference>
<comment type="catalytic activity">
    <reaction evidence="15">
        <text>ATP + H2O + 4 H(+)(in) = ADP + phosphate + 5 H(+)(out)</text>
        <dbReference type="Rhea" id="RHEA:57720"/>
        <dbReference type="ChEBI" id="CHEBI:15377"/>
        <dbReference type="ChEBI" id="CHEBI:15378"/>
        <dbReference type="ChEBI" id="CHEBI:30616"/>
        <dbReference type="ChEBI" id="CHEBI:43474"/>
        <dbReference type="ChEBI" id="CHEBI:456216"/>
        <dbReference type="EC" id="7.1.2.2"/>
    </reaction>
</comment>
<evidence type="ECO:0000259" key="16">
    <source>
        <dbReference type="SMART" id="SM00382"/>
    </source>
</evidence>
<keyword evidence="7" id="KW-0547">Nucleotide-binding</keyword>
<dbReference type="HOGENOM" id="CLU_008162_3_1_1"/>
<dbReference type="InterPro" id="IPR020003">
    <property type="entry name" value="ATPase_a/bsu_AS"/>
</dbReference>
<organism evidence="17 18">
    <name type="scientific">Wickerhamomyces ciferrii (strain ATCC 14091 / BCRC 22168 / CBS 111 / JCM 3599 / NBRC 0793 / NRRL Y-1031 F-60-10)</name>
    <name type="common">Yeast</name>
    <name type="synonym">Pichia ciferrii</name>
    <dbReference type="NCBI Taxonomy" id="1206466"/>
    <lineage>
        <taxon>Eukaryota</taxon>
        <taxon>Fungi</taxon>
        <taxon>Dikarya</taxon>
        <taxon>Ascomycota</taxon>
        <taxon>Saccharomycotina</taxon>
        <taxon>Saccharomycetes</taxon>
        <taxon>Phaffomycetales</taxon>
        <taxon>Wickerhamomycetaceae</taxon>
        <taxon>Wickerhamomyces</taxon>
    </lineage>
</organism>
<dbReference type="Gene3D" id="1.10.1140.10">
    <property type="entry name" value="Bovine Mitochondrial F1-atpase, Atp Synthase Beta Chain, Chain D, domain 3"/>
    <property type="match status" value="1"/>
</dbReference>
<dbReference type="Gene3D" id="3.40.50.300">
    <property type="entry name" value="P-loop containing nucleotide triphosphate hydrolases"/>
    <property type="match status" value="1"/>
</dbReference>
<feature type="domain" description="AAA+ ATPase" evidence="16">
    <location>
        <begin position="249"/>
        <end position="454"/>
    </location>
</feature>
<dbReference type="Pfam" id="PF22919">
    <property type="entry name" value="ATP-synt_VA_C"/>
    <property type="match status" value="1"/>
</dbReference>
<evidence type="ECO:0000256" key="1">
    <source>
        <dbReference type="ARBA" id="ARBA00008936"/>
    </source>
</evidence>
<dbReference type="InterPro" id="IPR004100">
    <property type="entry name" value="ATPase_F1/V1/A1_a/bsu_N"/>
</dbReference>
<dbReference type="SUPFAM" id="SSF47917">
    <property type="entry name" value="C-terminal domain of alpha and beta subunits of F1 ATP synthase"/>
    <property type="match status" value="1"/>
</dbReference>
<dbReference type="eggNOG" id="KOG1352">
    <property type="taxonomic scope" value="Eukaryota"/>
</dbReference>
<dbReference type="InterPro" id="IPR036121">
    <property type="entry name" value="ATPase_F1/V1/A1_a/bsu_N_sf"/>
</dbReference>
<evidence type="ECO:0000313" key="17">
    <source>
        <dbReference type="EMBL" id="CCH42335.1"/>
    </source>
</evidence>
<evidence type="ECO:0000256" key="10">
    <source>
        <dbReference type="ARBA" id="ARBA00022967"/>
    </source>
</evidence>
<comment type="subcellular location">
    <subcellularLocation>
        <location evidence="14">Vacuole membrane</location>
        <topology evidence="14">Peripheral membrane protein</topology>
        <orientation evidence="14">Cytoplasmic side</orientation>
    </subcellularLocation>
</comment>
<dbReference type="AlphaFoldDB" id="K0KBE4"/>
<proteinExistence type="inferred from homology"/>
<evidence type="ECO:0000256" key="13">
    <source>
        <dbReference type="ARBA" id="ARBA00023310"/>
    </source>
</evidence>
<comment type="caution">
    <text evidence="17">The sequence shown here is derived from an EMBL/GenBank/DDBJ whole genome shotgun (WGS) entry which is preliminary data.</text>
</comment>
<dbReference type="PANTHER" id="PTHR43607:SF1">
    <property type="entry name" value="H(+)-TRANSPORTING TWO-SECTOR ATPASE"/>
    <property type="match status" value="1"/>
</dbReference>
<dbReference type="FunFam" id="1.10.1140.10:FF:000003">
    <property type="entry name" value="Vacuolar ATP synthase catalytic subunit A"/>
    <property type="match status" value="1"/>
</dbReference>
<evidence type="ECO:0000256" key="4">
    <source>
        <dbReference type="ARBA" id="ARBA00019294"/>
    </source>
</evidence>
<dbReference type="Proteomes" id="UP000009328">
    <property type="component" value="Unassembled WGS sequence"/>
</dbReference>
<dbReference type="SMART" id="SM00382">
    <property type="entry name" value="AAA"/>
    <property type="match status" value="1"/>
</dbReference>
<keyword evidence="8" id="KW-0375">Hydrogen ion transport</keyword>
<evidence type="ECO:0000256" key="3">
    <source>
        <dbReference type="ARBA" id="ARBA00018860"/>
    </source>
</evidence>
<keyword evidence="17" id="KW-0378">Hydrolase</keyword>
<dbReference type="GO" id="GO:0046961">
    <property type="term" value="F:proton-transporting ATPase activity, rotational mechanism"/>
    <property type="evidence" value="ECO:0007669"/>
    <property type="project" value="InterPro"/>
</dbReference>
<keyword evidence="6" id="KW-0926">Vacuole</keyword>
<evidence type="ECO:0000256" key="11">
    <source>
        <dbReference type="ARBA" id="ARBA00023065"/>
    </source>
</evidence>
<evidence type="ECO:0000256" key="12">
    <source>
        <dbReference type="ARBA" id="ARBA00023136"/>
    </source>
</evidence>
<dbReference type="PANTHER" id="PTHR43607">
    <property type="entry name" value="V-TYPE PROTON ATPASE CATALYTIC SUBUNIT A"/>
    <property type="match status" value="1"/>
</dbReference>
<dbReference type="GO" id="GO:0033180">
    <property type="term" value="C:proton-transporting V-type ATPase, V1 domain"/>
    <property type="evidence" value="ECO:0007669"/>
    <property type="project" value="InterPro"/>
</dbReference>
<dbReference type="FunCoup" id="K0KBE4">
    <property type="interactions" value="1137"/>
</dbReference>
<gene>
    <name evidence="17" type="ORF">BN7_1879</name>
</gene>
<evidence type="ECO:0000256" key="14">
    <source>
        <dbReference type="ARBA" id="ARBA00029427"/>
    </source>
</evidence>
<dbReference type="InterPro" id="IPR055190">
    <property type="entry name" value="ATP-synt_VA_C"/>
</dbReference>
<dbReference type="GO" id="GO:0016887">
    <property type="term" value="F:ATP hydrolysis activity"/>
    <property type="evidence" value="ECO:0007669"/>
    <property type="project" value="InterPro"/>
</dbReference>
<dbReference type="Pfam" id="PF16886">
    <property type="entry name" value="ATP-synt_ab_Xtn"/>
    <property type="match status" value="1"/>
</dbReference>
<evidence type="ECO:0000313" key="18">
    <source>
        <dbReference type="Proteomes" id="UP000009328"/>
    </source>
</evidence>
<dbReference type="CDD" id="cd18111">
    <property type="entry name" value="ATP-synt_V_A-type_alpha_C"/>
    <property type="match status" value="1"/>
</dbReference>
<dbReference type="GO" id="GO:0005524">
    <property type="term" value="F:ATP binding"/>
    <property type="evidence" value="ECO:0007669"/>
    <property type="project" value="UniProtKB-KW"/>
</dbReference>
<keyword evidence="12" id="KW-0472">Membrane</keyword>
<dbReference type="NCBIfam" id="TIGR01042">
    <property type="entry name" value="V-ATPase_V1_A"/>
    <property type="match status" value="1"/>
</dbReference>
<dbReference type="STRING" id="1206466.K0KBE4"/>
<dbReference type="PROSITE" id="PS00152">
    <property type="entry name" value="ATPASE_ALPHA_BETA"/>
    <property type="match status" value="1"/>
</dbReference>
<dbReference type="EC" id="7.1.2.2" evidence="2"/>
<dbReference type="InterPro" id="IPR000194">
    <property type="entry name" value="ATPase_F1/V1/A1_a/bsu_nucl-bd"/>
</dbReference>
<dbReference type="GO" id="GO:0007035">
    <property type="term" value="P:vacuolar acidification"/>
    <property type="evidence" value="ECO:0007669"/>
    <property type="project" value="UniProtKB-ARBA"/>
</dbReference>
<dbReference type="SUPFAM" id="SSF50615">
    <property type="entry name" value="N-terminal domain of alpha and beta subunits of F1 ATP synthase"/>
    <property type="match status" value="1"/>
</dbReference>
<dbReference type="FunFam" id="2.40.50.100:FF:000008">
    <property type="entry name" value="V-type proton ATPase catalytic subunit A"/>
    <property type="match status" value="1"/>
</dbReference>
<dbReference type="Pfam" id="PF00006">
    <property type="entry name" value="ATP-synt_ab"/>
    <property type="match status" value="1"/>
</dbReference>